<dbReference type="AlphaFoldDB" id="A0A1K2FD21"/>
<evidence type="ECO:0000259" key="1">
    <source>
        <dbReference type="Pfam" id="PF00668"/>
    </source>
</evidence>
<dbReference type="Pfam" id="PF00668">
    <property type="entry name" value="Condensation"/>
    <property type="match status" value="1"/>
</dbReference>
<name>A0A1K2FD21_STRAR</name>
<dbReference type="CDD" id="cd19531">
    <property type="entry name" value="LCL_NRPS-like"/>
    <property type="match status" value="1"/>
</dbReference>
<dbReference type="GO" id="GO:0031177">
    <property type="term" value="F:phosphopantetheine binding"/>
    <property type="evidence" value="ECO:0007669"/>
    <property type="project" value="TreeGrafter"/>
</dbReference>
<dbReference type="PANTHER" id="PTHR45527">
    <property type="entry name" value="NONRIBOSOMAL PEPTIDE SYNTHETASE"/>
    <property type="match status" value="1"/>
</dbReference>
<organism evidence="2 3">
    <name type="scientific">Streptomyces atratus</name>
    <dbReference type="NCBI Taxonomy" id="1893"/>
    <lineage>
        <taxon>Bacteria</taxon>
        <taxon>Bacillati</taxon>
        <taxon>Actinomycetota</taxon>
        <taxon>Actinomycetes</taxon>
        <taxon>Kitasatosporales</taxon>
        <taxon>Streptomycetaceae</taxon>
        <taxon>Streptomyces</taxon>
    </lineage>
</organism>
<dbReference type="InterPro" id="IPR001242">
    <property type="entry name" value="Condensation_dom"/>
</dbReference>
<feature type="domain" description="Condensation" evidence="1">
    <location>
        <begin position="2"/>
        <end position="394"/>
    </location>
</feature>
<evidence type="ECO:0000313" key="2">
    <source>
        <dbReference type="EMBL" id="SFY45635.1"/>
    </source>
</evidence>
<dbReference type="GO" id="GO:0043041">
    <property type="term" value="P:amino acid activation for nonribosomal peptide biosynthetic process"/>
    <property type="evidence" value="ECO:0007669"/>
    <property type="project" value="TreeGrafter"/>
</dbReference>
<dbReference type="InterPro" id="IPR023213">
    <property type="entry name" value="CAT-like_dom_sf"/>
</dbReference>
<gene>
    <name evidence="2" type="ORF">SAMN02787144_11001</name>
</gene>
<dbReference type="GO" id="GO:0008610">
    <property type="term" value="P:lipid biosynthetic process"/>
    <property type="evidence" value="ECO:0007669"/>
    <property type="project" value="UniProtKB-ARBA"/>
</dbReference>
<feature type="non-terminal residue" evidence="2">
    <location>
        <position position="1"/>
    </location>
</feature>
<dbReference type="Gene3D" id="3.30.559.30">
    <property type="entry name" value="Nonribosomal peptide synthetase, condensation domain"/>
    <property type="match status" value="1"/>
</dbReference>
<dbReference type="STRING" id="1893.SAMN02787144_11001"/>
<feature type="non-terminal residue" evidence="2">
    <location>
        <position position="438"/>
    </location>
</feature>
<reference evidence="2 3" key="1">
    <citation type="submission" date="2016-11" db="EMBL/GenBank/DDBJ databases">
        <authorList>
            <person name="Jaros S."/>
            <person name="Januszkiewicz K."/>
            <person name="Wedrychowicz H."/>
        </authorList>
    </citation>
    <scope>NUCLEOTIDE SEQUENCE [LARGE SCALE GENOMIC DNA]</scope>
    <source>
        <strain evidence="2 3">OK807</strain>
    </source>
</reference>
<dbReference type="PANTHER" id="PTHR45527:SF1">
    <property type="entry name" value="FATTY ACID SYNTHASE"/>
    <property type="match status" value="1"/>
</dbReference>
<evidence type="ECO:0000313" key="3">
    <source>
        <dbReference type="Proteomes" id="UP000181909"/>
    </source>
</evidence>
<dbReference type="GO" id="GO:0003824">
    <property type="term" value="F:catalytic activity"/>
    <property type="evidence" value="ECO:0007669"/>
    <property type="project" value="InterPro"/>
</dbReference>
<proteinExistence type="predicted"/>
<dbReference type="Gene3D" id="3.30.559.10">
    <property type="entry name" value="Chloramphenicol acetyltransferase-like domain"/>
    <property type="match status" value="1"/>
</dbReference>
<dbReference type="EMBL" id="FPJO01000100">
    <property type="protein sequence ID" value="SFY45635.1"/>
    <property type="molecule type" value="Genomic_DNA"/>
</dbReference>
<dbReference type="SUPFAM" id="SSF52777">
    <property type="entry name" value="CoA-dependent acyltransferases"/>
    <property type="match status" value="2"/>
</dbReference>
<accession>A0A1K2FD21</accession>
<dbReference type="GO" id="GO:0044550">
    <property type="term" value="P:secondary metabolite biosynthetic process"/>
    <property type="evidence" value="ECO:0007669"/>
    <property type="project" value="TreeGrafter"/>
</dbReference>
<dbReference type="GO" id="GO:0005737">
    <property type="term" value="C:cytoplasm"/>
    <property type="evidence" value="ECO:0007669"/>
    <property type="project" value="TreeGrafter"/>
</dbReference>
<protein>
    <submittedName>
        <fullName evidence="2">HxxPF-repeated domain-containing protein</fullName>
    </submittedName>
</protein>
<sequence length="438" mass="48370">AQRHEVLRTVFAEVDGRPVQVIGDAPLIDFTVRDLRYTEEPHAAAERLAADLAARPFDLECGPLSRWVLARVGDEEFVLALSMHHIVSDGWSVGVLLHEVQAAYSGTPLPELPIQYADFAAWQRRWLASGVLEEQLTYWRTTLAGAPPVLDLPTDYPRPAIPTYRGAHLHTRIGAETAEALNALAQQHGTTLFMVLQAVYAALLTRRAGQNEIVIGVPVANRSRTETESLIGFFVNTLPLRTQTDPHEPFAVLLDRVRDTALDGFAHQDVPFERLVEELAPDRDLARNPLFQAMLVLQNAPQGAMRGLADVAMERLPLEEGMAKFDFTLLVEEPQDDPSLRIVLEYATDLFAEGTGRAILDGFVLACEVLAREGVATAVGELTVVSPQERRLLLEAWNATDRPEQLGGMVERVRALAEAVPDALAVQDERMTVTYGEL</sequence>
<dbReference type="Proteomes" id="UP000181909">
    <property type="component" value="Unassembled WGS sequence"/>
</dbReference>